<evidence type="ECO:0000313" key="2">
    <source>
        <dbReference type="Proteomes" id="UP000178082"/>
    </source>
</evidence>
<reference evidence="1 2" key="1">
    <citation type="journal article" date="2016" name="Nat. Commun.">
        <title>Thousands of microbial genomes shed light on interconnected biogeochemical processes in an aquifer system.</title>
        <authorList>
            <person name="Anantharaman K."/>
            <person name="Brown C.T."/>
            <person name="Hug L.A."/>
            <person name="Sharon I."/>
            <person name="Castelle C.J."/>
            <person name="Probst A.J."/>
            <person name="Thomas B.C."/>
            <person name="Singh A."/>
            <person name="Wilkins M.J."/>
            <person name="Karaoz U."/>
            <person name="Brodie E.L."/>
            <person name="Williams K.H."/>
            <person name="Hubbard S.S."/>
            <person name="Banfield J.F."/>
        </authorList>
    </citation>
    <scope>NUCLEOTIDE SEQUENCE [LARGE SCALE GENOMIC DNA]</scope>
</reference>
<comment type="caution">
    <text evidence="1">The sequence shown here is derived from an EMBL/GenBank/DDBJ whole genome shotgun (WGS) entry which is preliminary data.</text>
</comment>
<gene>
    <name evidence="1" type="ORF">A3G31_03490</name>
</gene>
<dbReference type="InterPro" id="IPR022453">
    <property type="entry name" value="Znf_MqsA-type"/>
</dbReference>
<dbReference type="NCBIfam" id="TIGR03831">
    <property type="entry name" value="YgiT_finger"/>
    <property type="match status" value="1"/>
</dbReference>
<evidence type="ECO:0000313" key="1">
    <source>
        <dbReference type="EMBL" id="OGL51309.1"/>
    </source>
</evidence>
<organism evidence="1 2">
    <name type="scientific">Candidatus Schekmanbacteria bacterium RIFCSPLOWO2_12_FULL_38_15</name>
    <dbReference type="NCBI Taxonomy" id="1817883"/>
    <lineage>
        <taxon>Bacteria</taxon>
        <taxon>Candidatus Schekmaniibacteriota</taxon>
    </lineage>
</organism>
<accession>A0A1F7SC14</accession>
<dbReference type="AlphaFoldDB" id="A0A1F7SC14"/>
<name>A0A1F7SC14_9BACT</name>
<dbReference type="EMBL" id="MGDI01000044">
    <property type="protein sequence ID" value="OGL51309.1"/>
    <property type="molecule type" value="Genomic_DNA"/>
</dbReference>
<dbReference type="STRING" id="1817883.A3G31_03490"/>
<dbReference type="Gene3D" id="3.10.20.860">
    <property type="match status" value="1"/>
</dbReference>
<proteinExistence type="predicted"/>
<dbReference type="Proteomes" id="UP000178082">
    <property type="component" value="Unassembled WGS sequence"/>
</dbReference>
<protein>
    <submittedName>
        <fullName evidence="1">YgiT-type zinc finger domain-containing protein</fullName>
    </submittedName>
</protein>
<sequence>MSKKCSFCGNKNFKGKKVQYIYKHNDKFLVVNNVPCAECEYCGEQYFKAEVLKIIEKDFNAIYSSGKKAKRELKVPVEEFVEI</sequence>